<organism evidence="1 2">
    <name type="scientific">Eucalyptus globulus</name>
    <name type="common">Tasmanian blue gum</name>
    <dbReference type="NCBI Taxonomy" id="34317"/>
    <lineage>
        <taxon>Eukaryota</taxon>
        <taxon>Viridiplantae</taxon>
        <taxon>Streptophyta</taxon>
        <taxon>Embryophyta</taxon>
        <taxon>Tracheophyta</taxon>
        <taxon>Spermatophyta</taxon>
        <taxon>Magnoliopsida</taxon>
        <taxon>eudicotyledons</taxon>
        <taxon>Gunneridae</taxon>
        <taxon>Pentapetalae</taxon>
        <taxon>rosids</taxon>
        <taxon>malvids</taxon>
        <taxon>Myrtales</taxon>
        <taxon>Myrtaceae</taxon>
        <taxon>Myrtoideae</taxon>
        <taxon>Eucalypteae</taxon>
        <taxon>Eucalyptus</taxon>
    </lineage>
</organism>
<dbReference type="PANTHER" id="PTHR48045:SF34">
    <property type="entry name" value="ISOFLAVONE 7-O-GLUCOSYLTRANSFERASE 1-LIKE"/>
    <property type="match status" value="1"/>
</dbReference>
<dbReference type="EMBL" id="JBJKBG010000004">
    <property type="protein sequence ID" value="KAL3741269.1"/>
    <property type="molecule type" value="Genomic_DNA"/>
</dbReference>
<comment type="caution">
    <text evidence="1">The sequence shown here is derived from an EMBL/GenBank/DDBJ whole genome shotgun (WGS) entry which is preliminary data.</text>
</comment>
<dbReference type="PROSITE" id="PS00018">
    <property type="entry name" value="EF_HAND_1"/>
    <property type="match status" value="1"/>
</dbReference>
<evidence type="ECO:0000313" key="1">
    <source>
        <dbReference type="EMBL" id="KAL3741269.1"/>
    </source>
</evidence>
<dbReference type="AlphaFoldDB" id="A0ABD3KSK1"/>
<dbReference type="Gene3D" id="3.40.50.2000">
    <property type="entry name" value="Glycogen Phosphorylase B"/>
    <property type="match status" value="1"/>
</dbReference>
<evidence type="ECO:0000313" key="2">
    <source>
        <dbReference type="Proteomes" id="UP001634007"/>
    </source>
</evidence>
<dbReference type="Proteomes" id="UP001634007">
    <property type="component" value="Unassembled WGS sequence"/>
</dbReference>
<proteinExistence type="predicted"/>
<name>A0ABD3KSK1_EUCGL</name>
<reference evidence="1 2" key="1">
    <citation type="submission" date="2024-11" db="EMBL/GenBank/DDBJ databases">
        <title>Chromosome-level genome assembly of Eucalyptus globulus Labill. provides insights into its genome evolution.</title>
        <authorList>
            <person name="Li X."/>
        </authorList>
    </citation>
    <scope>NUCLEOTIDE SEQUENCE [LARGE SCALE GENOMIC DNA]</scope>
    <source>
        <strain evidence="1">CL2024</strain>
        <tissue evidence="1">Fresh tender leaves</tissue>
    </source>
</reference>
<keyword evidence="2" id="KW-1185">Reference proteome</keyword>
<dbReference type="InterPro" id="IPR018247">
    <property type="entry name" value="EF_Hand_1_Ca_BS"/>
</dbReference>
<accession>A0ABD3KSK1</accession>
<protein>
    <submittedName>
        <fullName evidence="1">Uncharacterized protein</fullName>
    </submittedName>
</protein>
<sequence length="91" mass="10227">MLAWPLYVEQGHNKVVLVQEMKIALPVDESEDGLVSSEEVEKRVGELMEREEGETVRERVLAMKEEAEAALSPDGSSRLALAKLIESWKCE</sequence>
<dbReference type="SUPFAM" id="SSF53756">
    <property type="entry name" value="UDP-Glycosyltransferase/glycogen phosphorylase"/>
    <property type="match status" value="1"/>
</dbReference>
<dbReference type="PANTHER" id="PTHR48045">
    <property type="entry name" value="UDP-GLYCOSYLTRANSFERASE 72B1"/>
    <property type="match status" value="1"/>
</dbReference>
<gene>
    <name evidence="1" type="ORF">ACJRO7_016840</name>
</gene>